<name>A0AAU9XXD7_9CNID</name>
<dbReference type="Proteomes" id="UP001159428">
    <property type="component" value="Unassembled WGS sequence"/>
</dbReference>
<dbReference type="AlphaFoldDB" id="A0AAU9XXD7"/>
<sequence length="92" mass="10782">MHQRLRVDYGLVISRETYNSRKSLLESSGSSTFERRSRHRLKRRPYFDKGPNFVWHLDGYENLSLSDGSSNNNPRIVARYYLDCLTEVGGVR</sequence>
<organism evidence="1 2">
    <name type="scientific">Pocillopora meandrina</name>
    <dbReference type="NCBI Taxonomy" id="46732"/>
    <lineage>
        <taxon>Eukaryota</taxon>
        <taxon>Metazoa</taxon>
        <taxon>Cnidaria</taxon>
        <taxon>Anthozoa</taxon>
        <taxon>Hexacorallia</taxon>
        <taxon>Scleractinia</taxon>
        <taxon>Astrocoeniina</taxon>
        <taxon>Pocilloporidae</taxon>
        <taxon>Pocillopora</taxon>
    </lineage>
</organism>
<keyword evidence="2" id="KW-1185">Reference proteome</keyword>
<gene>
    <name evidence="1" type="ORF">PMEA_00032646</name>
</gene>
<reference evidence="1 2" key="1">
    <citation type="submission" date="2022-05" db="EMBL/GenBank/DDBJ databases">
        <authorList>
            <consortium name="Genoscope - CEA"/>
            <person name="William W."/>
        </authorList>
    </citation>
    <scope>NUCLEOTIDE SEQUENCE [LARGE SCALE GENOMIC DNA]</scope>
</reference>
<proteinExistence type="predicted"/>
<dbReference type="PANTHER" id="PTHR46177">
    <property type="entry name" value="INTEGRASE CATALYTIC DOMAIN-CONTAINING PROTEIN"/>
    <property type="match status" value="1"/>
</dbReference>
<dbReference type="EMBL" id="CALNXJ010000077">
    <property type="protein sequence ID" value="CAH3160804.1"/>
    <property type="molecule type" value="Genomic_DNA"/>
</dbReference>
<evidence type="ECO:0000313" key="1">
    <source>
        <dbReference type="EMBL" id="CAH3160804.1"/>
    </source>
</evidence>
<accession>A0AAU9XXD7</accession>
<evidence type="ECO:0000313" key="2">
    <source>
        <dbReference type="Proteomes" id="UP001159428"/>
    </source>
</evidence>
<dbReference type="PANTHER" id="PTHR46177:SF1">
    <property type="entry name" value="INTEGRASE CATALYTIC DOMAIN-CONTAINING PROTEIN"/>
    <property type="match status" value="1"/>
</dbReference>
<comment type="caution">
    <text evidence="1">The sequence shown here is derived from an EMBL/GenBank/DDBJ whole genome shotgun (WGS) entry which is preliminary data.</text>
</comment>
<protein>
    <submittedName>
        <fullName evidence="1">Uncharacterized protein</fullName>
    </submittedName>
</protein>